<comment type="caution">
    <text evidence="1">The sequence shown here is derived from an EMBL/GenBank/DDBJ whole genome shotgun (WGS) entry which is preliminary data.</text>
</comment>
<dbReference type="AlphaFoldDB" id="A0A6G2BPI9"/>
<reference evidence="1" key="1">
    <citation type="journal article" date="2019" name="PLoS ONE">
        <title>Whole genome sequencing snapshot of multi-drug resistant Klebsiella pneumoniae strains from hospitals and receiving wastewater treatment plants in Southern Romania.</title>
        <authorList>
            <person name="Paraschiv S."/>
            <person name="Surleac M."/>
            <person name="Czobor Barbu I."/>
            <person name="Popa L.I."/>
            <person name="Gheorghe I."/>
            <person name="Otelea D."/>
            <person name="Chifiriuc M.C."/>
        </authorList>
    </citation>
    <scope>NUCLEOTIDE SEQUENCE</scope>
    <source>
        <strain evidence="1">RADAR41</strain>
    </source>
</reference>
<organism evidence="1">
    <name type="scientific">Klebsiella pneumoniae</name>
    <dbReference type="NCBI Taxonomy" id="573"/>
    <lineage>
        <taxon>Bacteria</taxon>
        <taxon>Pseudomonadati</taxon>
        <taxon>Pseudomonadota</taxon>
        <taxon>Gammaproteobacteria</taxon>
        <taxon>Enterobacterales</taxon>
        <taxon>Enterobacteriaceae</taxon>
        <taxon>Klebsiella/Raoultella group</taxon>
        <taxon>Klebsiella</taxon>
        <taxon>Klebsiella pneumoniae complex</taxon>
    </lineage>
</organism>
<protein>
    <submittedName>
        <fullName evidence="1">Uncharacterized protein</fullName>
    </submittedName>
</protein>
<sequence>MREFSNSQKKVLLNSFGEDLVIVQDGVTSTVTVIFEQDEIFFEGTQSTVDYFTSDSGLPLGITFERNGTTYIVNRIDDDLSGISDYRYTQQIDLEDI</sequence>
<dbReference type="RefSeq" id="WP_032419193.1">
    <property type="nucleotide sequence ID" value="NZ_CABFWS010000001.1"/>
</dbReference>
<name>A0A6G2BPI9_KLEPN</name>
<dbReference type="EMBL" id="WMIM01000004">
    <property type="protein sequence ID" value="MTF90146.1"/>
    <property type="molecule type" value="Genomic_DNA"/>
</dbReference>
<proteinExistence type="predicted"/>
<evidence type="ECO:0000313" key="1">
    <source>
        <dbReference type="EMBL" id="MTF90146.1"/>
    </source>
</evidence>
<accession>A0A6G2BPI9</accession>
<gene>
    <name evidence="1" type="ORF">GJD85_08015</name>
</gene>